<dbReference type="GO" id="GO:0007035">
    <property type="term" value="P:vacuolar acidification"/>
    <property type="evidence" value="ECO:0007669"/>
    <property type="project" value="TreeGrafter"/>
</dbReference>
<feature type="transmembrane region" description="Helical" evidence="8">
    <location>
        <begin position="405"/>
        <end position="427"/>
    </location>
</feature>
<keyword evidence="5 8" id="KW-1133">Transmembrane helix</keyword>
<feature type="transmembrane region" description="Helical" evidence="8">
    <location>
        <begin position="501"/>
        <end position="525"/>
    </location>
</feature>
<comment type="caution">
    <text evidence="9">The sequence shown here is derived from an EMBL/GenBank/DDBJ whole genome shotgun (WGS) entry which is preliminary data.</text>
</comment>
<dbReference type="GO" id="GO:0051117">
    <property type="term" value="F:ATPase binding"/>
    <property type="evidence" value="ECO:0007669"/>
    <property type="project" value="TreeGrafter"/>
</dbReference>
<dbReference type="AlphaFoldDB" id="A0A9X1JPP1"/>
<keyword evidence="7 8" id="KW-0472">Membrane</keyword>
<keyword evidence="4 8" id="KW-0812">Transmembrane</keyword>
<feature type="transmembrane region" description="Helical" evidence="8">
    <location>
        <begin position="354"/>
        <end position="376"/>
    </location>
</feature>
<evidence type="ECO:0000256" key="3">
    <source>
        <dbReference type="ARBA" id="ARBA00022448"/>
    </source>
</evidence>
<dbReference type="PANTHER" id="PTHR11629">
    <property type="entry name" value="VACUOLAR PROTON ATPASES"/>
    <property type="match status" value="1"/>
</dbReference>
<dbReference type="EMBL" id="JAGSPD010000020">
    <property type="protein sequence ID" value="MBV7270626.1"/>
    <property type="molecule type" value="Genomic_DNA"/>
</dbReference>
<evidence type="ECO:0000256" key="2">
    <source>
        <dbReference type="ARBA" id="ARBA00009904"/>
    </source>
</evidence>
<sequence>MIVRMKEVLLFTTLASVDETIDQLGRLGVVDVVKIDSVVNKTAERRAAAVHQTESAISLLKSHGIKAKKPSNYTKYTASNPKQLVDRILMTETIKEKSKAKLEELNQQLHWYKTWGENINIRDLKHLRKKGIYLHLYLLGDNQVSRLNTKHNIIVLGKYKTKIPVVLVSKSDSDKLQFKAEELPSLPHTLVKEQIIRKKRQLAEVEHFLEDQVENIEWLEDYRNFLTDQLEMERTSQGMATIEDRIKYLKGYIPVNVIDDFKDVAEKNHWGYHISEPEKPENVPVYIKNPKWIGIINPVMKFIDIIPGYKEVDVSIYFLVAFALFFAMLVGDAGYGAIFLLLTLLFRKKLSKQVCVLIYVLSGGTIIWGVLSGTYFGSEYITNLSFLNSMVIPEISSFGVDNMAFMMHFSFLIGAIHLTIAHGIRVVQFINSIKALSEVGWIILIWGLFLITEQLVLGKPMPEWAIWLFVGGATLVALFSVESKNFFKSMLVSLANLPLSLISGFSDIVSYVRLFAVGMATAAVASSFNNMILPEGFSGLGILDLIMAAIALLLGHGLNIALALMAVMVHGIRLNMLEFAGHLGVQFSGEAYKPFKLINSRKKFTVQDYESI</sequence>
<reference evidence="9" key="1">
    <citation type="submission" date="2021-04" db="EMBL/GenBank/DDBJ databases">
        <authorList>
            <person name="Pira H."/>
            <person name="Risdian C."/>
            <person name="Wink J."/>
        </authorList>
    </citation>
    <scope>NUCLEOTIDE SEQUENCE</scope>
    <source>
        <strain evidence="9">WHY3</strain>
    </source>
</reference>
<evidence type="ECO:0000313" key="9">
    <source>
        <dbReference type="EMBL" id="MBV7270626.1"/>
    </source>
</evidence>
<evidence type="ECO:0000256" key="6">
    <source>
        <dbReference type="ARBA" id="ARBA00023065"/>
    </source>
</evidence>
<dbReference type="GO" id="GO:0033179">
    <property type="term" value="C:proton-transporting V-type ATPase, V0 domain"/>
    <property type="evidence" value="ECO:0007669"/>
    <property type="project" value="InterPro"/>
</dbReference>
<evidence type="ECO:0000256" key="8">
    <source>
        <dbReference type="SAM" id="Phobius"/>
    </source>
</evidence>
<evidence type="ECO:0000313" key="10">
    <source>
        <dbReference type="Proteomes" id="UP001138894"/>
    </source>
</evidence>
<evidence type="ECO:0000256" key="1">
    <source>
        <dbReference type="ARBA" id="ARBA00004141"/>
    </source>
</evidence>
<feature type="transmembrane region" description="Helical" evidence="8">
    <location>
        <begin position="439"/>
        <end position="458"/>
    </location>
</feature>
<evidence type="ECO:0000256" key="5">
    <source>
        <dbReference type="ARBA" id="ARBA00022989"/>
    </source>
</evidence>
<keyword evidence="10" id="KW-1185">Reference proteome</keyword>
<proteinExistence type="inferred from homology"/>
<feature type="transmembrane region" description="Helical" evidence="8">
    <location>
        <begin position="316"/>
        <end position="342"/>
    </location>
</feature>
<dbReference type="Proteomes" id="UP001138894">
    <property type="component" value="Unassembled WGS sequence"/>
</dbReference>
<evidence type="ECO:0008006" key="11">
    <source>
        <dbReference type="Google" id="ProtNLM"/>
    </source>
</evidence>
<dbReference type="GO" id="GO:0046961">
    <property type="term" value="F:proton-transporting ATPase activity, rotational mechanism"/>
    <property type="evidence" value="ECO:0007669"/>
    <property type="project" value="InterPro"/>
</dbReference>
<accession>A0A9X1JPP1</accession>
<dbReference type="PANTHER" id="PTHR11629:SF63">
    <property type="entry name" value="V-TYPE PROTON ATPASE SUBUNIT A"/>
    <property type="match status" value="1"/>
</dbReference>
<name>A0A9X1JPP1_9FLAO</name>
<feature type="transmembrane region" description="Helical" evidence="8">
    <location>
        <begin position="545"/>
        <end position="569"/>
    </location>
</feature>
<dbReference type="InterPro" id="IPR002490">
    <property type="entry name" value="V-ATPase_116kDa_su"/>
</dbReference>
<protein>
    <recommendedName>
        <fullName evidence="11">V-type ATP synthase subunit I</fullName>
    </recommendedName>
</protein>
<gene>
    <name evidence="9" type="ORF">KCG49_15665</name>
</gene>
<keyword evidence="6" id="KW-0406">Ion transport</keyword>
<evidence type="ECO:0000256" key="4">
    <source>
        <dbReference type="ARBA" id="ARBA00022692"/>
    </source>
</evidence>
<dbReference type="GO" id="GO:0016471">
    <property type="term" value="C:vacuolar proton-transporting V-type ATPase complex"/>
    <property type="evidence" value="ECO:0007669"/>
    <property type="project" value="TreeGrafter"/>
</dbReference>
<keyword evidence="3" id="KW-0813">Transport</keyword>
<feature type="transmembrane region" description="Helical" evidence="8">
    <location>
        <begin position="464"/>
        <end position="481"/>
    </location>
</feature>
<dbReference type="RefSeq" id="WP_218547851.1">
    <property type="nucleotide sequence ID" value="NZ_JAGSPD010000020.1"/>
</dbReference>
<comment type="subcellular location">
    <subcellularLocation>
        <location evidence="1">Membrane</location>
        <topology evidence="1">Multi-pass membrane protein</topology>
    </subcellularLocation>
</comment>
<evidence type="ECO:0000256" key="7">
    <source>
        <dbReference type="ARBA" id="ARBA00023136"/>
    </source>
</evidence>
<organism evidence="9 10">
    <name type="scientific">Winogradskyella luteola</name>
    <dbReference type="NCBI Taxonomy" id="2828330"/>
    <lineage>
        <taxon>Bacteria</taxon>
        <taxon>Pseudomonadati</taxon>
        <taxon>Bacteroidota</taxon>
        <taxon>Flavobacteriia</taxon>
        <taxon>Flavobacteriales</taxon>
        <taxon>Flavobacteriaceae</taxon>
        <taxon>Winogradskyella</taxon>
    </lineage>
</organism>
<comment type="similarity">
    <text evidence="2">Belongs to the V-ATPase 116 kDa subunit family.</text>
</comment>